<proteinExistence type="predicted"/>
<gene>
    <name evidence="1" type="ORF">GCM10010912_25770</name>
</gene>
<protein>
    <submittedName>
        <fullName evidence="1">Uncharacterized protein</fullName>
    </submittedName>
</protein>
<organism evidence="1 2">
    <name type="scientific">Paenibacillus albidus</name>
    <dbReference type="NCBI Taxonomy" id="2041023"/>
    <lineage>
        <taxon>Bacteria</taxon>
        <taxon>Bacillati</taxon>
        <taxon>Bacillota</taxon>
        <taxon>Bacilli</taxon>
        <taxon>Bacillales</taxon>
        <taxon>Paenibacillaceae</taxon>
        <taxon>Paenibacillus</taxon>
    </lineage>
</organism>
<comment type="caution">
    <text evidence="1">The sequence shown here is derived from an EMBL/GenBank/DDBJ whole genome shotgun (WGS) entry which is preliminary data.</text>
</comment>
<name>A0A917CCX2_9BACL</name>
<dbReference type="EMBL" id="BMKR01000009">
    <property type="protein sequence ID" value="GGF79622.1"/>
    <property type="molecule type" value="Genomic_DNA"/>
</dbReference>
<dbReference type="AlphaFoldDB" id="A0A917CCX2"/>
<dbReference type="Proteomes" id="UP000637643">
    <property type="component" value="Unassembled WGS sequence"/>
</dbReference>
<accession>A0A917CCX2</accession>
<reference evidence="1" key="2">
    <citation type="submission" date="2020-09" db="EMBL/GenBank/DDBJ databases">
        <authorList>
            <person name="Sun Q."/>
            <person name="Zhou Y."/>
        </authorList>
    </citation>
    <scope>NUCLEOTIDE SEQUENCE</scope>
    <source>
        <strain evidence="1">CGMCC 1.16134</strain>
    </source>
</reference>
<evidence type="ECO:0000313" key="1">
    <source>
        <dbReference type="EMBL" id="GGF79622.1"/>
    </source>
</evidence>
<keyword evidence="2" id="KW-1185">Reference proteome</keyword>
<reference evidence="1" key="1">
    <citation type="journal article" date="2014" name="Int. J. Syst. Evol. Microbiol.">
        <title>Complete genome sequence of Corynebacterium casei LMG S-19264T (=DSM 44701T), isolated from a smear-ripened cheese.</title>
        <authorList>
            <consortium name="US DOE Joint Genome Institute (JGI-PGF)"/>
            <person name="Walter F."/>
            <person name="Albersmeier A."/>
            <person name="Kalinowski J."/>
            <person name="Ruckert C."/>
        </authorList>
    </citation>
    <scope>NUCLEOTIDE SEQUENCE</scope>
    <source>
        <strain evidence="1">CGMCC 1.16134</strain>
    </source>
</reference>
<evidence type="ECO:0000313" key="2">
    <source>
        <dbReference type="Proteomes" id="UP000637643"/>
    </source>
</evidence>
<sequence>MYKMQSKFVHWTHSGGLQLNVSYKQDDWGADQAKWKAFLPLVWVVGADQAKWKAFYL</sequence>